<comment type="caution">
    <text evidence="2">The sequence shown here is derived from an EMBL/GenBank/DDBJ whole genome shotgun (WGS) entry which is preliminary data.</text>
</comment>
<accession>A0ABT3GH78</accession>
<reference evidence="2 3" key="1">
    <citation type="submission" date="2022-10" db="EMBL/GenBank/DDBJ databases">
        <title>Luteolibacter arcticus strain CCTCC AB 2014275, whole genome shotgun sequencing project.</title>
        <authorList>
            <person name="Zhao G."/>
            <person name="Shen L."/>
        </authorList>
    </citation>
    <scope>NUCLEOTIDE SEQUENCE [LARGE SCALE GENOMIC DNA]</scope>
    <source>
        <strain evidence="2 3">CCTCC AB 2014275</strain>
    </source>
</reference>
<organism evidence="2 3">
    <name type="scientific">Luteolibacter arcticus</name>
    <dbReference type="NCBI Taxonomy" id="1581411"/>
    <lineage>
        <taxon>Bacteria</taxon>
        <taxon>Pseudomonadati</taxon>
        <taxon>Verrucomicrobiota</taxon>
        <taxon>Verrucomicrobiia</taxon>
        <taxon>Verrucomicrobiales</taxon>
        <taxon>Verrucomicrobiaceae</taxon>
        <taxon>Luteolibacter</taxon>
    </lineage>
</organism>
<dbReference type="Proteomes" id="UP001320876">
    <property type="component" value="Unassembled WGS sequence"/>
</dbReference>
<keyword evidence="3" id="KW-1185">Reference proteome</keyword>
<evidence type="ECO:0000313" key="2">
    <source>
        <dbReference type="EMBL" id="MCW1922623.1"/>
    </source>
</evidence>
<gene>
    <name evidence="2" type="ORF">OKA05_08660</name>
</gene>
<protein>
    <submittedName>
        <fullName evidence="2">Uncharacterized protein</fullName>
    </submittedName>
</protein>
<keyword evidence="1" id="KW-0812">Transmembrane</keyword>
<feature type="transmembrane region" description="Helical" evidence="1">
    <location>
        <begin position="12"/>
        <end position="27"/>
    </location>
</feature>
<keyword evidence="1" id="KW-1133">Transmembrane helix</keyword>
<proteinExistence type="predicted"/>
<dbReference type="RefSeq" id="WP_264486732.1">
    <property type="nucleotide sequence ID" value="NZ_JAPDDT010000003.1"/>
</dbReference>
<feature type="transmembrane region" description="Helical" evidence="1">
    <location>
        <begin position="100"/>
        <end position="120"/>
    </location>
</feature>
<evidence type="ECO:0000256" key="1">
    <source>
        <dbReference type="SAM" id="Phobius"/>
    </source>
</evidence>
<name>A0ABT3GH78_9BACT</name>
<sequence>MTPRPCYRWKTFWLGLFVASFLGWAWWDSNSHETVAFRSGWTRTTYLYSATGETIFARGCTIEFGVMGNAWGFSHNELPVLPPFWELGDGVSGFKVPDPLVFFSFLGLWAGWLVAMAPPAKASLLILRG</sequence>
<keyword evidence="1" id="KW-0472">Membrane</keyword>
<evidence type="ECO:0000313" key="3">
    <source>
        <dbReference type="Proteomes" id="UP001320876"/>
    </source>
</evidence>
<dbReference type="EMBL" id="JAPDDT010000003">
    <property type="protein sequence ID" value="MCW1922623.1"/>
    <property type="molecule type" value="Genomic_DNA"/>
</dbReference>